<dbReference type="SUPFAM" id="SSF56112">
    <property type="entry name" value="Protein kinase-like (PK-like)"/>
    <property type="match status" value="1"/>
</dbReference>
<feature type="compositionally biased region" description="Pro residues" evidence="14">
    <location>
        <begin position="697"/>
        <end position="723"/>
    </location>
</feature>
<protein>
    <recommendedName>
        <fullName evidence="3">non-specific serine/threonine protein kinase</fullName>
        <ecNumber evidence="3">2.7.11.1</ecNumber>
    </recommendedName>
</protein>
<dbReference type="InterPro" id="IPR051131">
    <property type="entry name" value="NEK_Ser/Thr_kinase_NIMA"/>
</dbReference>
<dbReference type="PROSITE" id="PS00107">
    <property type="entry name" value="PROTEIN_KINASE_ATP"/>
    <property type="match status" value="1"/>
</dbReference>
<dbReference type="FunFam" id="3.30.200.20:FF:000097">
    <property type="entry name" value="Probable serine/threonine-protein kinase nek1"/>
    <property type="match status" value="1"/>
</dbReference>
<dbReference type="SMART" id="SM00220">
    <property type="entry name" value="S_TKc"/>
    <property type="match status" value="1"/>
</dbReference>
<feature type="compositionally biased region" description="Acidic residues" evidence="14">
    <location>
        <begin position="1237"/>
        <end position="1254"/>
    </location>
</feature>
<comment type="catalytic activity">
    <reaction evidence="11">
        <text>L-threonyl-[protein] + ATP = O-phospho-L-threonyl-[protein] + ADP + H(+)</text>
        <dbReference type="Rhea" id="RHEA:46608"/>
        <dbReference type="Rhea" id="RHEA-COMP:11060"/>
        <dbReference type="Rhea" id="RHEA-COMP:11605"/>
        <dbReference type="ChEBI" id="CHEBI:15378"/>
        <dbReference type="ChEBI" id="CHEBI:30013"/>
        <dbReference type="ChEBI" id="CHEBI:30616"/>
        <dbReference type="ChEBI" id="CHEBI:61977"/>
        <dbReference type="ChEBI" id="CHEBI:456216"/>
        <dbReference type="EC" id="2.7.11.1"/>
    </reaction>
</comment>
<dbReference type="Gene3D" id="3.30.200.20">
    <property type="entry name" value="Phosphorylase Kinase, domain 1"/>
    <property type="match status" value="1"/>
</dbReference>
<feature type="region of interest" description="Disordered" evidence="14">
    <location>
        <begin position="959"/>
        <end position="996"/>
    </location>
</feature>
<dbReference type="PROSITE" id="PS50011">
    <property type="entry name" value="PROTEIN_KINASE_DOM"/>
    <property type="match status" value="1"/>
</dbReference>
<keyword evidence="10" id="KW-0460">Magnesium</keyword>
<dbReference type="CDD" id="cd08218">
    <property type="entry name" value="STKc_Nek1"/>
    <property type="match status" value="1"/>
</dbReference>
<accession>A0AAV6GQ76</accession>
<evidence type="ECO:0000256" key="12">
    <source>
        <dbReference type="ARBA" id="ARBA00048679"/>
    </source>
</evidence>
<dbReference type="PROSITE" id="PS00108">
    <property type="entry name" value="PROTEIN_KINASE_ST"/>
    <property type="match status" value="1"/>
</dbReference>
<feature type="region of interest" description="Disordered" evidence="14">
    <location>
        <begin position="802"/>
        <end position="840"/>
    </location>
</feature>
<feature type="region of interest" description="Disordered" evidence="14">
    <location>
        <begin position="1178"/>
        <end position="1364"/>
    </location>
</feature>
<organism evidence="16 17">
    <name type="scientific">Alosa alosa</name>
    <name type="common">allis shad</name>
    <dbReference type="NCBI Taxonomy" id="278164"/>
    <lineage>
        <taxon>Eukaryota</taxon>
        <taxon>Metazoa</taxon>
        <taxon>Chordata</taxon>
        <taxon>Craniata</taxon>
        <taxon>Vertebrata</taxon>
        <taxon>Euteleostomi</taxon>
        <taxon>Actinopterygii</taxon>
        <taxon>Neopterygii</taxon>
        <taxon>Teleostei</taxon>
        <taxon>Clupei</taxon>
        <taxon>Clupeiformes</taxon>
        <taxon>Clupeoidei</taxon>
        <taxon>Clupeidae</taxon>
        <taxon>Alosa</taxon>
    </lineage>
</organism>
<dbReference type="PANTHER" id="PTHR44899:SF4">
    <property type="entry name" value="SERINE_THREONINE-PROTEIN KINASE NEK1"/>
    <property type="match status" value="1"/>
</dbReference>
<evidence type="ECO:0000256" key="8">
    <source>
        <dbReference type="ARBA" id="ARBA00022777"/>
    </source>
</evidence>
<dbReference type="InterPro" id="IPR008271">
    <property type="entry name" value="Ser/Thr_kinase_AS"/>
</dbReference>
<feature type="compositionally biased region" description="Acidic residues" evidence="14">
    <location>
        <begin position="1341"/>
        <end position="1361"/>
    </location>
</feature>
<evidence type="ECO:0000256" key="14">
    <source>
        <dbReference type="SAM" id="MobiDB-lite"/>
    </source>
</evidence>
<keyword evidence="6" id="KW-0479">Metal-binding</keyword>
<feature type="compositionally biased region" description="Basic and acidic residues" evidence="14">
    <location>
        <begin position="1069"/>
        <end position="1084"/>
    </location>
</feature>
<keyword evidence="17" id="KW-1185">Reference proteome</keyword>
<sequence length="1441" mass="158752">MEKYEKVKKIGEGSFGKAYLVKSREDARQYVIKEIGISQMSNKERQESRKEVAVLANMSHPNIVQYKESFEESGCLYIVMDYCEGGDLFKKINSQKGVLFPEEQILDWFVQICLALKHVHDRKILHRDIKSQNIFLTKDGTVQLGDFGIARVLNSTVELARTCIGTPYYLSPEICENKPYNNKSDIWALGCVLYEMCTLKHAFEAGNMKNLVLKIIRGSYPPVSLHYTQDLRCLLGLLFRRNPRERPSVCSVLDKPFLSRRIQRFLTPQLIAQEFSHSVLQKQPKACVAHGPPAKRPASGPAAVSPAQKITKPAAKYGVPLTARRPSDGIRKAVDAGRKAAERKPVARPKQAPPTAVPQRRVSRIEEEKRKSEEAARKRRLDLMEREKKQREQIFLLKAAQMRRFEKDKLNRINRAREQGWKHVLSSSGGSSPERKFYGGGGMMAGAPAHAPSHAPAQPANRYDHFLSALDQLAKPQEEAKAAGDVPGRGPLGAATPVVPNGHVGPSGPPERDAVKMELRRLEQVSRNAHANRLRGHVGAERAFQVEEFLQRKREAMLNKVRAEGQLGTRHNLPAIYGSRPGTMRCRRPRVNKEEEEYLSRLRQIRLQNFNERQQIKARLRGEKYDSDGSDSHESSEEAELRKKKIEALKAQANARAAVLKEQLEKKRREAYEREKKAWEDHLAVRGVKMGGGAPSPVAPSPLPDAPPQPAPTLPASPSPKPSAPAISMTAALKDVGALASGQSTPVKEESPKTDGTCPGGVFHMIVESSEKREILRRLNESLKALCQPSGKSEVAAAPAMVTMEGPGPPAMPQQNQPVVEEEERPVSGGDRKKWEAGAPPVLPVAQQTLEETCLTSPASQCASLSPDERLPSAGDRRKWEMAAPPLIPVAQQTLEETSITPEQTAGEVIRLETWQGVVGPKKAWGQSPDAPVLKVLKEPDLQPLSQLLGSASICEKPVTDSLRPTVGPSAAKELTKPAPHIPPSTSATGPKTEVPFPLEVKGEKEAPLSAEETLVPLPQSTDIVGDDQLESLVLEEKPMRAINPQAEVLQAWGPDSSPAGPPGGKMAPHTERREQKECEEKPTEPAGVPPCEEPLFLRLCSPAHRRTVALAMMSAQSSMEESSSSLASRSRSVSPMRSKHHDSLLIGLSTGLFDANNPKMLRTCSLPDLSKLFKSADPDVTEGNGPVAPDNNLEIEDLEENGKGDEPSEPEDAYEDEEDDLRELRASMERLLQDANSEEEEDEGGDEEDEVEDMSNGSPGDEDEDCYNGVEERGVAEKPGLQRSPEEDDGVDGGFNGVAGEEEEEGASSSSSSSPDEEPAGPLTNGVGEGEEEHHSSEDQLNEEWQSDDSGEDEVDDMEPQDSIFSRLEELRFQLEQEMGFESFIEAYNKIKAIHEDEDENIDMGPSMLQSILGTEHQHLYPKILHLVMADGAYQEDNDE</sequence>
<feature type="region of interest" description="Disordered" evidence="14">
    <location>
        <begin position="620"/>
        <end position="641"/>
    </location>
</feature>
<feature type="compositionally biased region" description="Basic and acidic residues" evidence="14">
    <location>
        <begin position="363"/>
        <end position="377"/>
    </location>
</feature>
<dbReference type="GO" id="GO:0005524">
    <property type="term" value="F:ATP binding"/>
    <property type="evidence" value="ECO:0007669"/>
    <property type="project" value="UniProtKB-UniRule"/>
</dbReference>
<evidence type="ECO:0000256" key="2">
    <source>
        <dbReference type="ARBA" id="ARBA00010886"/>
    </source>
</evidence>
<dbReference type="Proteomes" id="UP000823561">
    <property type="component" value="Chromosome 9"/>
</dbReference>
<keyword evidence="7 13" id="KW-0547">Nucleotide-binding</keyword>
<feature type="compositionally biased region" description="Basic and acidic residues" evidence="14">
    <location>
        <begin position="325"/>
        <end position="345"/>
    </location>
</feature>
<feature type="binding site" evidence="13">
    <location>
        <position position="33"/>
    </location>
    <ligand>
        <name>ATP</name>
        <dbReference type="ChEBI" id="CHEBI:30616"/>
    </ligand>
</feature>
<reference evidence="16" key="1">
    <citation type="submission" date="2020-10" db="EMBL/GenBank/DDBJ databases">
        <title>Chromosome-scale genome assembly of the Allis shad, Alosa alosa.</title>
        <authorList>
            <person name="Margot Z."/>
            <person name="Christophe K."/>
            <person name="Cabau C."/>
            <person name="Louis A."/>
            <person name="Berthelot C."/>
            <person name="Parey E."/>
            <person name="Roest Crollius H."/>
            <person name="Montfort J."/>
            <person name="Robinson-Rechavi M."/>
            <person name="Bucao C."/>
            <person name="Bouchez O."/>
            <person name="Gislard M."/>
            <person name="Lluch J."/>
            <person name="Milhes M."/>
            <person name="Lampietro C."/>
            <person name="Lopez Roques C."/>
            <person name="Donnadieu C."/>
            <person name="Braasch I."/>
            <person name="Desvignes T."/>
            <person name="Postlethwait J."/>
            <person name="Bobe J."/>
            <person name="Guiguen Y."/>
        </authorList>
    </citation>
    <scope>NUCLEOTIDE SEQUENCE</scope>
    <source>
        <strain evidence="16">M-15738</strain>
        <tissue evidence="16">Blood</tissue>
    </source>
</reference>
<comment type="similarity">
    <text evidence="2">Belongs to the protein kinase superfamily. NEK Ser/Thr protein kinase family. NIMA subfamily.</text>
</comment>
<keyword evidence="4" id="KW-0723">Serine/threonine-protein kinase</keyword>
<evidence type="ECO:0000256" key="7">
    <source>
        <dbReference type="ARBA" id="ARBA00022741"/>
    </source>
</evidence>
<feature type="region of interest" description="Disordered" evidence="14">
    <location>
        <begin position="688"/>
        <end position="762"/>
    </location>
</feature>
<feature type="compositionally biased region" description="Acidic residues" evidence="14">
    <location>
        <begin position="1208"/>
        <end position="1222"/>
    </location>
</feature>
<evidence type="ECO:0000256" key="6">
    <source>
        <dbReference type="ARBA" id="ARBA00022723"/>
    </source>
</evidence>
<evidence type="ECO:0000256" key="5">
    <source>
        <dbReference type="ARBA" id="ARBA00022679"/>
    </source>
</evidence>
<dbReference type="Gene3D" id="1.10.510.10">
    <property type="entry name" value="Transferase(Phosphotransferase) domain 1"/>
    <property type="match status" value="1"/>
</dbReference>
<evidence type="ECO:0000313" key="17">
    <source>
        <dbReference type="Proteomes" id="UP000823561"/>
    </source>
</evidence>
<evidence type="ECO:0000256" key="4">
    <source>
        <dbReference type="ARBA" id="ARBA00022527"/>
    </source>
</evidence>
<comment type="catalytic activity">
    <reaction evidence="12">
        <text>L-seryl-[protein] + ATP = O-phospho-L-seryl-[protein] + ADP + H(+)</text>
        <dbReference type="Rhea" id="RHEA:17989"/>
        <dbReference type="Rhea" id="RHEA-COMP:9863"/>
        <dbReference type="Rhea" id="RHEA-COMP:11604"/>
        <dbReference type="ChEBI" id="CHEBI:15378"/>
        <dbReference type="ChEBI" id="CHEBI:29999"/>
        <dbReference type="ChEBI" id="CHEBI:30616"/>
        <dbReference type="ChEBI" id="CHEBI:83421"/>
        <dbReference type="ChEBI" id="CHEBI:456216"/>
        <dbReference type="EC" id="2.7.11.1"/>
    </reaction>
</comment>
<dbReference type="InterPro" id="IPR017441">
    <property type="entry name" value="Protein_kinase_ATP_BS"/>
</dbReference>
<proteinExistence type="inferred from homology"/>
<dbReference type="GO" id="GO:0046872">
    <property type="term" value="F:metal ion binding"/>
    <property type="evidence" value="ECO:0007669"/>
    <property type="project" value="UniProtKB-KW"/>
</dbReference>
<keyword evidence="5" id="KW-0808">Transferase</keyword>
<feature type="region of interest" description="Disordered" evidence="14">
    <location>
        <begin position="1116"/>
        <end position="1139"/>
    </location>
</feature>
<dbReference type="Pfam" id="PF00069">
    <property type="entry name" value="Pkinase"/>
    <property type="match status" value="1"/>
</dbReference>
<evidence type="ECO:0000313" key="16">
    <source>
        <dbReference type="EMBL" id="KAG5275691.1"/>
    </source>
</evidence>
<feature type="compositionally biased region" description="Basic and acidic residues" evidence="14">
    <location>
        <begin position="1223"/>
        <end position="1233"/>
    </location>
</feature>
<keyword evidence="9 13" id="KW-0067">ATP-binding</keyword>
<dbReference type="EMBL" id="JADWDJ010000009">
    <property type="protein sequence ID" value="KAG5275691.1"/>
    <property type="molecule type" value="Genomic_DNA"/>
</dbReference>
<dbReference type="FunFam" id="1.10.510.10:FF:000172">
    <property type="entry name" value="serine/threonine-protein kinase Nek1 isoform X1"/>
    <property type="match status" value="1"/>
</dbReference>
<comment type="cofactor">
    <cofactor evidence="1">
        <name>Mg(2+)</name>
        <dbReference type="ChEBI" id="CHEBI:18420"/>
    </cofactor>
</comment>
<evidence type="ECO:0000256" key="13">
    <source>
        <dbReference type="PROSITE-ProRule" id="PRU10141"/>
    </source>
</evidence>
<evidence type="ECO:0000259" key="15">
    <source>
        <dbReference type="PROSITE" id="PS50011"/>
    </source>
</evidence>
<evidence type="ECO:0000256" key="9">
    <source>
        <dbReference type="ARBA" id="ARBA00022840"/>
    </source>
</evidence>
<comment type="caution">
    <text evidence="16">The sequence shown here is derived from an EMBL/GenBank/DDBJ whole genome shotgun (WGS) entry which is preliminary data.</text>
</comment>
<gene>
    <name evidence="16" type="ORF">AALO_G00123470</name>
</gene>
<feature type="domain" description="Protein kinase" evidence="15">
    <location>
        <begin position="4"/>
        <end position="258"/>
    </location>
</feature>
<name>A0AAV6GQ76_9TELE</name>
<evidence type="ECO:0000256" key="1">
    <source>
        <dbReference type="ARBA" id="ARBA00001946"/>
    </source>
</evidence>
<dbReference type="PANTHER" id="PTHR44899">
    <property type="entry name" value="CAMK FAMILY PROTEIN KINASE"/>
    <property type="match status" value="1"/>
</dbReference>
<feature type="compositionally biased region" description="Low complexity" evidence="14">
    <location>
        <begin position="1116"/>
        <end position="1135"/>
    </location>
</feature>
<evidence type="ECO:0000256" key="11">
    <source>
        <dbReference type="ARBA" id="ARBA00047899"/>
    </source>
</evidence>
<keyword evidence="8" id="KW-0418">Kinase</keyword>
<evidence type="ECO:0000256" key="3">
    <source>
        <dbReference type="ARBA" id="ARBA00012513"/>
    </source>
</evidence>
<feature type="region of interest" description="Disordered" evidence="14">
    <location>
        <begin position="482"/>
        <end position="511"/>
    </location>
</feature>
<dbReference type="InterPro" id="IPR000719">
    <property type="entry name" value="Prot_kinase_dom"/>
</dbReference>
<evidence type="ECO:0000256" key="10">
    <source>
        <dbReference type="ARBA" id="ARBA00022842"/>
    </source>
</evidence>
<feature type="region of interest" description="Disordered" evidence="14">
    <location>
        <begin position="1052"/>
        <end position="1092"/>
    </location>
</feature>
<dbReference type="GO" id="GO:0004674">
    <property type="term" value="F:protein serine/threonine kinase activity"/>
    <property type="evidence" value="ECO:0007669"/>
    <property type="project" value="UniProtKB-KW"/>
</dbReference>
<dbReference type="InterPro" id="IPR011009">
    <property type="entry name" value="Kinase-like_dom_sf"/>
</dbReference>
<dbReference type="EC" id="2.7.11.1" evidence="3"/>
<feature type="region of interest" description="Disordered" evidence="14">
    <location>
        <begin position="288"/>
        <end position="377"/>
    </location>
</feature>